<organism evidence="2 3">
    <name type="scientific">Pontibacter amylolyticus</name>
    <dbReference type="NCBI Taxonomy" id="1424080"/>
    <lineage>
        <taxon>Bacteria</taxon>
        <taxon>Pseudomonadati</taxon>
        <taxon>Bacteroidota</taxon>
        <taxon>Cytophagia</taxon>
        <taxon>Cytophagales</taxon>
        <taxon>Hymenobacteraceae</taxon>
        <taxon>Pontibacter</taxon>
    </lineage>
</organism>
<dbReference type="EMBL" id="BMFP01000005">
    <property type="protein sequence ID" value="GGG22120.1"/>
    <property type="molecule type" value="Genomic_DNA"/>
</dbReference>
<feature type="region of interest" description="Disordered" evidence="1">
    <location>
        <begin position="1"/>
        <end position="20"/>
    </location>
</feature>
<gene>
    <name evidence="2" type="ORF">GCM10011323_27620</name>
</gene>
<proteinExistence type="predicted"/>
<dbReference type="Proteomes" id="UP000634043">
    <property type="component" value="Unassembled WGS sequence"/>
</dbReference>
<feature type="compositionally biased region" description="Polar residues" evidence="1">
    <location>
        <begin position="1"/>
        <end position="14"/>
    </location>
</feature>
<accession>A0ABQ1WAB6</accession>
<protein>
    <submittedName>
        <fullName evidence="2">Uncharacterized protein</fullName>
    </submittedName>
</protein>
<evidence type="ECO:0000313" key="2">
    <source>
        <dbReference type="EMBL" id="GGG22120.1"/>
    </source>
</evidence>
<evidence type="ECO:0000256" key="1">
    <source>
        <dbReference type="SAM" id="MobiDB-lite"/>
    </source>
</evidence>
<reference evidence="3" key="1">
    <citation type="journal article" date="2019" name="Int. J. Syst. Evol. Microbiol.">
        <title>The Global Catalogue of Microorganisms (GCM) 10K type strain sequencing project: providing services to taxonomists for standard genome sequencing and annotation.</title>
        <authorList>
            <consortium name="The Broad Institute Genomics Platform"/>
            <consortium name="The Broad Institute Genome Sequencing Center for Infectious Disease"/>
            <person name="Wu L."/>
            <person name="Ma J."/>
        </authorList>
    </citation>
    <scope>NUCLEOTIDE SEQUENCE [LARGE SCALE GENOMIC DNA]</scope>
    <source>
        <strain evidence="3">CGMCC 1.12749</strain>
    </source>
</reference>
<comment type="caution">
    <text evidence="2">The sequence shown here is derived from an EMBL/GenBank/DDBJ whole genome shotgun (WGS) entry which is preliminary data.</text>
</comment>
<sequence>MAALAQQTAPTQITGPWHGTLEAPGTRVTIIFRLSNSESGQLTTAMDIPMQGVKGMAIPETELREDSLYLRIPAGGIAFAGKIAGPETINGSWKQAGMAFPLSLAKGEPTEAKRPQMPVKPYPY</sequence>
<keyword evidence="3" id="KW-1185">Reference proteome</keyword>
<evidence type="ECO:0000313" key="3">
    <source>
        <dbReference type="Proteomes" id="UP000634043"/>
    </source>
</evidence>
<name>A0ABQ1WAB6_9BACT</name>